<dbReference type="PRINTS" id="PR00385">
    <property type="entry name" value="P450"/>
</dbReference>
<evidence type="ECO:0000256" key="6">
    <source>
        <dbReference type="RuleBase" id="RU000461"/>
    </source>
</evidence>
<evidence type="ECO:0000256" key="1">
    <source>
        <dbReference type="ARBA" id="ARBA00001971"/>
    </source>
</evidence>
<evidence type="ECO:0000256" key="5">
    <source>
        <dbReference type="PIRSR" id="PIRSR602401-1"/>
    </source>
</evidence>
<comment type="similarity">
    <text evidence="6">Belongs to the cytochrome P450 family.</text>
</comment>
<dbReference type="Gene3D" id="1.10.630.10">
    <property type="entry name" value="Cytochrome P450"/>
    <property type="match status" value="1"/>
</dbReference>
<feature type="binding site" description="axial binding residue" evidence="5">
    <location>
        <position position="451"/>
    </location>
    <ligand>
        <name>heme</name>
        <dbReference type="ChEBI" id="CHEBI:30413"/>
    </ligand>
    <ligandPart>
        <name>Fe</name>
        <dbReference type="ChEBI" id="CHEBI:18248"/>
    </ligandPart>
</feature>
<dbReference type="GO" id="GO:0016705">
    <property type="term" value="F:oxidoreductase activity, acting on paired donors, with incorporation or reduction of molecular oxygen"/>
    <property type="evidence" value="ECO:0007669"/>
    <property type="project" value="InterPro"/>
</dbReference>
<comment type="cofactor">
    <cofactor evidence="1 5">
        <name>heme</name>
        <dbReference type="ChEBI" id="CHEBI:30413"/>
    </cofactor>
</comment>
<evidence type="ECO:0000256" key="4">
    <source>
        <dbReference type="ARBA" id="ARBA00023004"/>
    </source>
</evidence>
<keyword evidence="8" id="KW-1185">Reference proteome</keyword>
<dbReference type="PANTHER" id="PTHR24305:SF235">
    <property type="entry name" value="CYTOCHROME P450 MONOOXYGENASE APDB-RELATED"/>
    <property type="match status" value="1"/>
</dbReference>
<sequence>MESLLKLSDLSSSNFLKSLFSKKYIYSILCAYGACKALYYFFIDPLRKIPGPWYARLSGSPFMIVIMKGEMTRYLQSLHDSYGPIVRITPNALSISSTMEFKKIMASYKYRKTDIYDGFMNVHQSIFSTRDEDFNRMRRRQVGPAFSQTGLDTVDLLLINLCVTNVEAKFNQIIEEGNGVAEFNYFKFYQNVAADVIGELAFGKSFDAVKNNGHDIIHWVNVAARNTIIFKTFPALKLIQGLIPALSREERKLRNYCLDSIKQRRELIENNKFDNERVDILQMYLAAINTSNNKPLSDDEVIAEMVTMIVAGVDTTSITMTWLTVYYMLYPNVYKKVLDEIRVNFPNKDYKITSQDAREKLPYFIATVYEVLRIVGSIGGSLFRSVPKGGADILGYSIPQDIEVAAFIPGTHNDTEVWENPRSFNPDRFIGPKGDELKKEIVAFSTGVRICPGRNLAWIEIFLIIPNMLKNFDIELPANSKFGPNILDPNGSNKPLLPKDITFASRPPAYPDTDCNIIIKKRIY</sequence>
<evidence type="ECO:0000256" key="2">
    <source>
        <dbReference type="ARBA" id="ARBA00022723"/>
    </source>
</evidence>
<keyword evidence="2 5" id="KW-0479">Metal-binding</keyword>
<keyword evidence="3 6" id="KW-0560">Oxidoreductase</keyword>
<name>A0A1R1Y4L4_9FUNG</name>
<dbReference type="EMBL" id="LSSN01000904">
    <property type="protein sequence ID" value="OMJ21853.1"/>
    <property type="molecule type" value="Genomic_DNA"/>
</dbReference>
<organism evidence="7 8">
    <name type="scientific">Smittium culicis</name>
    <dbReference type="NCBI Taxonomy" id="133412"/>
    <lineage>
        <taxon>Eukaryota</taxon>
        <taxon>Fungi</taxon>
        <taxon>Fungi incertae sedis</taxon>
        <taxon>Zoopagomycota</taxon>
        <taxon>Kickxellomycotina</taxon>
        <taxon>Harpellomycetes</taxon>
        <taxon>Harpellales</taxon>
        <taxon>Legeriomycetaceae</taxon>
        <taxon>Smittium</taxon>
    </lineage>
</organism>
<dbReference type="InterPro" id="IPR036396">
    <property type="entry name" value="Cyt_P450_sf"/>
</dbReference>
<dbReference type="PRINTS" id="PR00463">
    <property type="entry name" value="EP450I"/>
</dbReference>
<dbReference type="InterPro" id="IPR002401">
    <property type="entry name" value="Cyt_P450_E_grp-I"/>
</dbReference>
<protein>
    <submittedName>
        <fullName evidence="7">Versicolorin B desaturase</fullName>
    </submittedName>
</protein>
<dbReference type="GO" id="GO:0020037">
    <property type="term" value="F:heme binding"/>
    <property type="evidence" value="ECO:0007669"/>
    <property type="project" value="InterPro"/>
</dbReference>
<dbReference type="InterPro" id="IPR050121">
    <property type="entry name" value="Cytochrome_P450_monoxygenase"/>
</dbReference>
<dbReference type="GO" id="GO:0004497">
    <property type="term" value="F:monooxygenase activity"/>
    <property type="evidence" value="ECO:0007669"/>
    <property type="project" value="UniProtKB-KW"/>
</dbReference>
<dbReference type="Proteomes" id="UP000187283">
    <property type="component" value="Unassembled WGS sequence"/>
</dbReference>
<gene>
    <name evidence="7" type="ORF">AYI70_g3230</name>
</gene>
<dbReference type="InterPro" id="IPR017972">
    <property type="entry name" value="Cyt_P450_CS"/>
</dbReference>
<evidence type="ECO:0000256" key="3">
    <source>
        <dbReference type="ARBA" id="ARBA00023002"/>
    </source>
</evidence>
<dbReference type="GO" id="GO:0044550">
    <property type="term" value="P:secondary metabolite biosynthetic process"/>
    <property type="evidence" value="ECO:0007669"/>
    <property type="project" value="UniProtKB-ARBA"/>
</dbReference>
<keyword evidence="5 6" id="KW-0349">Heme</keyword>
<dbReference type="OrthoDB" id="1470350at2759"/>
<reference evidence="7 8" key="1">
    <citation type="submission" date="2017-01" db="EMBL/GenBank/DDBJ databases">
        <authorList>
            <person name="Mah S.A."/>
            <person name="Swanson W.J."/>
            <person name="Moy G.W."/>
            <person name="Vacquier V.D."/>
        </authorList>
    </citation>
    <scope>NUCLEOTIDE SEQUENCE [LARGE SCALE GENOMIC DNA]</scope>
    <source>
        <strain evidence="7 8">GSMNP</strain>
    </source>
</reference>
<comment type="caution">
    <text evidence="7">The sequence shown here is derived from an EMBL/GenBank/DDBJ whole genome shotgun (WGS) entry which is preliminary data.</text>
</comment>
<dbReference type="SUPFAM" id="SSF48264">
    <property type="entry name" value="Cytochrome P450"/>
    <property type="match status" value="1"/>
</dbReference>
<dbReference type="GO" id="GO:0005506">
    <property type="term" value="F:iron ion binding"/>
    <property type="evidence" value="ECO:0007669"/>
    <property type="project" value="InterPro"/>
</dbReference>
<dbReference type="PROSITE" id="PS00086">
    <property type="entry name" value="CYTOCHROME_P450"/>
    <property type="match status" value="1"/>
</dbReference>
<dbReference type="PANTHER" id="PTHR24305">
    <property type="entry name" value="CYTOCHROME P450"/>
    <property type="match status" value="1"/>
</dbReference>
<evidence type="ECO:0000313" key="8">
    <source>
        <dbReference type="Proteomes" id="UP000187283"/>
    </source>
</evidence>
<keyword evidence="6" id="KW-0503">Monooxygenase</keyword>
<dbReference type="Pfam" id="PF00067">
    <property type="entry name" value="p450"/>
    <property type="match status" value="1"/>
</dbReference>
<dbReference type="AlphaFoldDB" id="A0A1R1Y4L4"/>
<proteinExistence type="inferred from homology"/>
<dbReference type="STRING" id="133412.A0A1R1Y4L4"/>
<evidence type="ECO:0000313" key="7">
    <source>
        <dbReference type="EMBL" id="OMJ21853.1"/>
    </source>
</evidence>
<dbReference type="InterPro" id="IPR001128">
    <property type="entry name" value="Cyt_P450"/>
</dbReference>
<accession>A0A1R1Y4L4</accession>
<keyword evidence="4 5" id="KW-0408">Iron</keyword>